<dbReference type="Proteomes" id="UP001164653">
    <property type="component" value="Chromosome"/>
</dbReference>
<evidence type="ECO:0000256" key="3">
    <source>
        <dbReference type="ARBA" id="ARBA00022801"/>
    </source>
</evidence>
<dbReference type="RefSeq" id="WP_244820866.1">
    <property type="nucleotide sequence ID" value="NZ_CP112998.1"/>
</dbReference>
<dbReference type="InterPro" id="IPR036852">
    <property type="entry name" value="Peptidase_S8/S53_dom_sf"/>
</dbReference>
<gene>
    <name evidence="9" type="ORF">ON006_18555</name>
</gene>
<dbReference type="InterPro" id="IPR026444">
    <property type="entry name" value="Secre_tail"/>
</dbReference>
<dbReference type="Gene3D" id="3.40.50.200">
    <property type="entry name" value="Peptidase S8/S53 domain"/>
    <property type="match status" value="1"/>
</dbReference>
<sequence length="554" mass="59898">MIRSLLYFIIFTLAAQPFCQAQSNPRYLVLYKDKANSPFSIDKPTAFLSQRSVTRRNRQNIPIQTQDLPVNPDYVAAVKQTGARIIYSSRWFNGSVVEASATQLTAIKKLAFYKGIELNLPIANLTSKTPGIERVVAVKDKFEANEDLNYGGMNAQLALMEVPELHKKGFHGENMLIAVLDNGFNNGNIVPFLKHLKDENRVVDTHDFVSRDSDVYADGSHGLAVLSTIAANQPTVMIGAAFKASFALYRTENDLAETPYEEVTWLLAAERADSVGADIINSSLGYTTFEGEFDTDEYNHTYADMDGKTTIVSRAARFATRSGMIVTNSAGNDGNKSWHFIGAPADVDSVFTVGASNYDRSYAALSSVGPNAAGIQKPDVAAVGAGTIVGNTSGNVSGGSGTSFSSPLIAGVSALFWQAHPELTAQQIIYVLKKSGHQASAPDNLLGYGVPNLTKAEEIFVAEFKPLGTENELLTSIVLAPNPVQNEVRLTIPQTLVGQNAELTLLGINGKALNASQSRLTRNHSIPTGNIPSGLYLINIKVASQERTLKFIKR</sequence>
<dbReference type="NCBIfam" id="TIGR04183">
    <property type="entry name" value="Por_Secre_tail"/>
    <property type="match status" value="1"/>
</dbReference>
<evidence type="ECO:0000259" key="8">
    <source>
        <dbReference type="Pfam" id="PF18962"/>
    </source>
</evidence>
<evidence type="ECO:0000259" key="7">
    <source>
        <dbReference type="Pfam" id="PF00082"/>
    </source>
</evidence>
<keyword evidence="10" id="KW-1185">Reference proteome</keyword>
<reference evidence="9" key="1">
    <citation type="submission" date="2022-11" db="EMBL/GenBank/DDBJ databases">
        <title>Dyadobacter pollutisoli sp. nov., isolated from plastic dumped soil.</title>
        <authorList>
            <person name="Kim J.M."/>
            <person name="Kim K.R."/>
            <person name="Lee J.K."/>
            <person name="Hao L."/>
            <person name="Jeon C.O."/>
        </authorList>
    </citation>
    <scope>NUCLEOTIDE SEQUENCE</scope>
    <source>
        <strain evidence="9">U1</strain>
    </source>
</reference>
<keyword evidence="2 5" id="KW-0645">Protease</keyword>
<dbReference type="PROSITE" id="PS51892">
    <property type="entry name" value="SUBTILASE"/>
    <property type="match status" value="1"/>
</dbReference>
<organism evidence="9 10">
    <name type="scientific">Dyadobacter pollutisoli</name>
    <dbReference type="NCBI Taxonomy" id="2910158"/>
    <lineage>
        <taxon>Bacteria</taxon>
        <taxon>Pseudomonadati</taxon>
        <taxon>Bacteroidota</taxon>
        <taxon>Cytophagia</taxon>
        <taxon>Cytophagales</taxon>
        <taxon>Spirosomataceae</taxon>
        <taxon>Dyadobacter</taxon>
    </lineage>
</organism>
<dbReference type="AlphaFoldDB" id="A0A9E8SMG1"/>
<protein>
    <submittedName>
        <fullName evidence="9">S8 family peptidase</fullName>
    </submittedName>
</protein>
<feature type="active site" description="Charge relay system" evidence="5">
    <location>
        <position position="403"/>
    </location>
</feature>
<dbReference type="InterPro" id="IPR015500">
    <property type="entry name" value="Peptidase_S8_subtilisin-rel"/>
</dbReference>
<feature type="domain" description="Peptidase S8/S53" evidence="7">
    <location>
        <begin position="172"/>
        <end position="449"/>
    </location>
</feature>
<dbReference type="KEGG" id="dpf:ON006_18555"/>
<dbReference type="PIRSF" id="PIRSF037903">
    <property type="entry name" value="Subtilisin_rel_GFO_2223"/>
    <property type="match status" value="1"/>
</dbReference>
<keyword evidence="4 5" id="KW-0720">Serine protease</keyword>
<dbReference type="EMBL" id="CP112998">
    <property type="protein sequence ID" value="WAC09752.1"/>
    <property type="molecule type" value="Genomic_DNA"/>
</dbReference>
<dbReference type="PRINTS" id="PR00723">
    <property type="entry name" value="SUBTILISIN"/>
</dbReference>
<feature type="domain" description="Secretion system C-terminal sorting" evidence="8">
    <location>
        <begin position="481"/>
        <end position="552"/>
    </location>
</feature>
<feature type="chain" id="PRO_5039200663" evidence="6">
    <location>
        <begin position="22"/>
        <end position="554"/>
    </location>
</feature>
<keyword evidence="3 5" id="KW-0378">Hydrolase</keyword>
<dbReference type="PROSITE" id="PS00138">
    <property type="entry name" value="SUBTILASE_SER"/>
    <property type="match status" value="1"/>
</dbReference>
<evidence type="ECO:0000256" key="1">
    <source>
        <dbReference type="ARBA" id="ARBA00011073"/>
    </source>
</evidence>
<dbReference type="InterPro" id="IPR000209">
    <property type="entry name" value="Peptidase_S8/S53_dom"/>
</dbReference>
<feature type="active site" description="Charge relay system" evidence="5">
    <location>
        <position position="181"/>
    </location>
</feature>
<evidence type="ECO:0000313" key="10">
    <source>
        <dbReference type="Proteomes" id="UP001164653"/>
    </source>
</evidence>
<dbReference type="GO" id="GO:0006508">
    <property type="term" value="P:proteolysis"/>
    <property type="evidence" value="ECO:0007669"/>
    <property type="project" value="UniProtKB-KW"/>
</dbReference>
<dbReference type="PANTHER" id="PTHR43806:SF67">
    <property type="entry name" value="EGF-LIKE DOMAIN-CONTAINING PROTEIN"/>
    <property type="match status" value="1"/>
</dbReference>
<proteinExistence type="inferred from homology"/>
<feature type="active site" description="Charge relay system" evidence="5">
    <location>
        <position position="221"/>
    </location>
</feature>
<dbReference type="Pfam" id="PF18962">
    <property type="entry name" value="Por_Secre_tail"/>
    <property type="match status" value="1"/>
</dbReference>
<dbReference type="Pfam" id="PF00082">
    <property type="entry name" value="Peptidase_S8"/>
    <property type="match status" value="1"/>
</dbReference>
<evidence type="ECO:0000256" key="4">
    <source>
        <dbReference type="ARBA" id="ARBA00022825"/>
    </source>
</evidence>
<dbReference type="PANTHER" id="PTHR43806">
    <property type="entry name" value="PEPTIDASE S8"/>
    <property type="match status" value="1"/>
</dbReference>
<dbReference type="InterPro" id="IPR017317">
    <property type="entry name" value="Pept_S8_subtilisin_bacteroid-2"/>
</dbReference>
<dbReference type="InterPro" id="IPR023828">
    <property type="entry name" value="Peptidase_S8_Ser-AS"/>
</dbReference>
<name>A0A9E8SMG1_9BACT</name>
<keyword evidence="6" id="KW-0732">Signal</keyword>
<evidence type="ECO:0000256" key="6">
    <source>
        <dbReference type="SAM" id="SignalP"/>
    </source>
</evidence>
<evidence type="ECO:0000256" key="5">
    <source>
        <dbReference type="PROSITE-ProRule" id="PRU01240"/>
    </source>
</evidence>
<dbReference type="GO" id="GO:0004252">
    <property type="term" value="F:serine-type endopeptidase activity"/>
    <property type="evidence" value="ECO:0007669"/>
    <property type="project" value="UniProtKB-UniRule"/>
</dbReference>
<dbReference type="SUPFAM" id="SSF52743">
    <property type="entry name" value="Subtilisin-like"/>
    <property type="match status" value="1"/>
</dbReference>
<evidence type="ECO:0000256" key="2">
    <source>
        <dbReference type="ARBA" id="ARBA00022670"/>
    </source>
</evidence>
<feature type="signal peptide" evidence="6">
    <location>
        <begin position="1"/>
        <end position="21"/>
    </location>
</feature>
<evidence type="ECO:0000313" key="9">
    <source>
        <dbReference type="EMBL" id="WAC09752.1"/>
    </source>
</evidence>
<comment type="similarity">
    <text evidence="1 5">Belongs to the peptidase S8 family.</text>
</comment>
<accession>A0A9E8SMG1</accession>
<dbReference type="InterPro" id="IPR050131">
    <property type="entry name" value="Peptidase_S8_subtilisin-like"/>
</dbReference>